<dbReference type="InterPro" id="IPR000843">
    <property type="entry name" value="HTH_LacI"/>
</dbReference>
<proteinExistence type="predicted"/>
<evidence type="ECO:0000259" key="4">
    <source>
        <dbReference type="PROSITE" id="PS50932"/>
    </source>
</evidence>
<dbReference type="RefSeq" id="WP_202768518.1">
    <property type="nucleotide sequence ID" value="NZ_JAESWA010000023.1"/>
</dbReference>
<dbReference type="Pfam" id="PF00356">
    <property type="entry name" value="LacI"/>
    <property type="match status" value="1"/>
</dbReference>
<dbReference type="SUPFAM" id="SSF53822">
    <property type="entry name" value="Periplasmic binding protein-like I"/>
    <property type="match status" value="1"/>
</dbReference>
<dbReference type="SMART" id="SM00354">
    <property type="entry name" value="HTH_LACI"/>
    <property type="match status" value="1"/>
</dbReference>
<keyword evidence="3" id="KW-0804">Transcription</keyword>
<comment type="caution">
    <text evidence="5">The sequence shown here is derived from an EMBL/GenBank/DDBJ whole genome shotgun (WGS) entry which is preliminary data.</text>
</comment>
<name>A0A937K639_9CLOT</name>
<keyword evidence="6" id="KW-1185">Reference proteome</keyword>
<dbReference type="InterPro" id="IPR010982">
    <property type="entry name" value="Lambda_DNA-bd_dom_sf"/>
</dbReference>
<dbReference type="Gene3D" id="1.10.260.40">
    <property type="entry name" value="lambda repressor-like DNA-binding domains"/>
    <property type="match status" value="1"/>
</dbReference>
<sequence>MPTLKDIAKEANVSVTTVSNVIHGNYKRVAQETVDKIKMIIEKNNYVPNMTARSLVNKLSKIIGVINHVVPGKGGNFISDPFHSVVIDGIEEKLREKGYYLMVRIVYSHEDLFSLLRNWNIDGLILIGLFQDEFFEKLENANVPFVLIDSYVDNPKVLNIGIDDCKGGYLATKYLIDKGHSSIVFASPIIKRNGVVEERFLGYKMALKEGGIPFNSKNIYQQEIVASEGIELGHKLSKRNDVTAIFATADILAAGIISGLNEQGKRVPDDFSVIGFDDLYISSITAPRLTTIHQDPQEKGKVAAESLIKVIEGDEIENNNLILPVSLVERYSVKAINNTK</sequence>
<gene>
    <name evidence="5" type="ORF">JK634_15150</name>
</gene>
<evidence type="ECO:0000256" key="2">
    <source>
        <dbReference type="ARBA" id="ARBA00023125"/>
    </source>
</evidence>
<dbReference type="SUPFAM" id="SSF47413">
    <property type="entry name" value="lambda repressor-like DNA-binding domains"/>
    <property type="match status" value="1"/>
</dbReference>
<evidence type="ECO:0000256" key="3">
    <source>
        <dbReference type="ARBA" id="ARBA00023163"/>
    </source>
</evidence>
<feature type="domain" description="HTH lacI-type" evidence="4">
    <location>
        <begin position="2"/>
        <end position="57"/>
    </location>
</feature>
<evidence type="ECO:0000313" key="6">
    <source>
        <dbReference type="Proteomes" id="UP000623681"/>
    </source>
</evidence>
<dbReference type="GO" id="GO:0000976">
    <property type="term" value="F:transcription cis-regulatory region binding"/>
    <property type="evidence" value="ECO:0007669"/>
    <property type="project" value="TreeGrafter"/>
</dbReference>
<organism evidence="5 6">
    <name type="scientific">Clostridium paridis</name>
    <dbReference type="NCBI Taxonomy" id="2803863"/>
    <lineage>
        <taxon>Bacteria</taxon>
        <taxon>Bacillati</taxon>
        <taxon>Bacillota</taxon>
        <taxon>Clostridia</taxon>
        <taxon>Eubacteriales</taxon>
        <taxon>Clostridiaceae</taxon>
        <taxon>Clostridium</taxon>
    </lineage>
</organism>
<dbReference type="Pfam" id="PF13377">
    <property type="entry name" value="Peripla_BP_3"/>
    <property type="match status" value="1"/>
</dbReference>
<dbReference type="CDD" id="cd01392">
    <property type="entry name" value="HTH_LacI"/>
    <property type="match status" value="1"/>
</dbReference>
<dbReference type="PROSITE" id="PS00356">
    <property type="entry name" value="HTH_LACI_1"/>
    <property type="match status" value="1"/>
</dbReference>
<protein>
    <submittedName>
        <fullName evidence="5">LacI family DNA-binding transcriptional regulator</fullName>
    </submittedName>
</protein>
<dbReference type="Proteomes" id="UP000623681">
    <property type="component" value="Unassembled WGS sequence"/>
</dbReference>
<dbReference type="EMBL" id="JAESWA010000023">
    <property type="protein sequence ID" value="MBL4933150.1"/>
    <property type="molecule type" value="Genomic_DNA"/>
</dbReference>
<evidence type="ECO:0000256" key="1">
    <source>
        <dbReference type="ARBA" id="ARBA00023015"/>
    </source>
</evidence>
<dbReference type="InterPro" id="IPR046335">
    <property type="entry name" value="LacI/GalR-like_sensor"/>
</dbReference>
<dbReference type="PROSITE" id="PS50932">
    <property type="entry name" value="HTH_LACI_2"/>
    <property type="match status" value="1"/>
</dbReference>
<dbReference type="GO" id="GO:0003700">
    <property type="term" value="F:DNA-binding transcription factor activity"/>
    <property type="evidence" value="ECO:0007669"/>
    <property type="project" value="TreeGrafter"/>
</dbReference>
<reference evidence="5" key="1">
    <citation type="submission" date="2021-01" db="EMBL/GenBank/DDBJ databases">
        <title>Genome public.</title>
        <authorList>
            <person name="Liu C."/>
            <person name="Sun Q."/>
        </authorList>
    </citation>
    <scope>NUCLEOTIDE SEQUENCE</scope>
    <source>
        <strain evidence="5">YIM B02565</strain>
    </source>
</reference>
<dbReference type="Gene3D" id="3.40.50.2300">
    <property type="match status" value="2"/>
</dbReference>
<dbReference type="PANTHER" id="PTHR30146:SF24">
    <property type="entry name" value="XYLOSE OPERON REGULATORY PROTEIN"/>
    <property type="match status" value="1"/>
</dbReference>
<dbReference type="AlphaFoldDB" id="A0A937K639"/>
<evidence type="ECO:0000313" key="5">
    <source>
        <dbReference type="EMBL" id="MBL4933150.1"/>
    </source>
</evidence>
<keyword evidence="2 5" id="KW-0238">DNA-binding</keyword>
<dbReference type="PANTHER" id="PTHR30146">
    <property type="entry name" value="LACI-RELATED TRANSCRIPTIONAL REPRESSOR"/>
    <property type="match status" value="1"/>
</dbReference>
<accession>A0A937K639</accession>
<dbReference type="InterPro" id="IPR028082">
    <property type="entry name" value="Peripla_BP_I"/>
</dbReference>
<dbReference type="CDD" id="cd06267">
    <property type="entry name" value="PBP1_LacI_sugar_binding-like"/>
    <property type="match status" value="1"/>
</dbReference>
<keyword evidence="1" id="KW-0805">Transcription regulation</keyword>